<reference evidence="2 3" key="1">
    <citation type="submission" date="2018-11" db="EMBL/GenBank/DDBJ databases">
        <title>Genome assembly of Steccherinum ochraceum LE-BIN_3174, the white-rot fungus of the Steccherinaceae family (The Residual Polyporoid clade, Polyporales, Basidiomycota).</title>
        <authorList>
            <person name="Fedorova T.V."/>
            <person name="Glazunova O.A."/>
            <person name="Landesman E.O."/>
            <person name="Moiseenko K.V."/>
            <person name="Psurtseva N.V."/>
            <person name="Savinova O.S."/>
            <person name="Shakhova N.V."/>
            <person name="Tyazhelova T.V."/>
            <person name="Vasina D.V."/>
        </authorList>
    </citation>
    <scope>NUCLEOTIDE SEQUENCE [LARGE SCALE GENOMIC DNA]</scope>
    <source>
        <strain evidence="2 3">LE-BIN_3174</strain>
    </source>
</reference>
<comment type="caution">
    <text evidence="2">The sequence shown here is derived from an EMBL/GenBank/DDBJ whole genome shotgun (WGS) entry which is preliminary data.</text>
</comment>
<sequence length="262" mass="28898">MATTNLVPGPSNMGQSPQPAGQPSQTTGDKIRALIMRANVLRNAGSTPETSPELGKIIAFLAACQEHQRRQLERAQAQAEQHQSMSGQSPLPTPTENGITPSIDSPSSAPASPLLPTDTLPRSQSPQDIATRLSSEMAFLKTTYEANFRDLLQATNNMRQRLALVEGELAQAQEGLQTTRFELLDTREELVTLREEHRRTKEAHTKLKSDFKTVKAKCAQLEVDQEALHGRVLEMEEEEDDSRNNLLAATLINTMTITMSTR</sequence>
<accession>A0A4R0RL56</accession>
<feature type="compositionally biased region" description="Polar residues" evidence="1">
    <location>
        <begin position="84"/>
        <end position="98"/>
    </location>
</feature>
<evidence type="ECO:0000256" key="1">
    <source>
        <dbReference type="SAM" id="MobiDB-lite"/>
    </source>
</evidence>
<feature type="region of interest" description="Disordered" evidence="1">
    <location>
        <begin position="71"/>
        <end position="125"/>
    </location>
</feature>
<dbReference type="EMBL" id="RWJN01000125">
    <property type="protein sequence ID" value="TCD66695.1"/>
    <property type="molecule type" value="Genomic_DNA"/>
</dbReference>
<keyword evidence="3" id="KW-1185">Reference proteome</keyword>
<evidence type="ECO:0000313" key="2">
    <source>
        <dbReference type="EMBL" id="TCD66695.1"/>
    </source>
</evidence>
<evidence type="ECO:0000313" key="3">
    <source>
        <dbReference type="Proteomes" id="UP000292702"/>
    </source>
</evidence>
<feature type="compositionally biased region" description="Low complexity" evidence="1">
    <location>
        <begin position="14"/>
        <end position="28"/>
    </location>
</feature>
<dbReference type="AlphaFoldDB" id="A0A4R0RL56"/>
<dbReference type="Proteomes" id="UP000292702">
    <property type="component" value="Unassembled WGS sequence"/>
</dbReference>
<proteinExistence type="predicted"/>
<feature type="compositionally biased region" description="Low complexity" evidence="1">
    <location>
        <begin position="99"/>
        <end position="118"/>
    </location>
</feature>
<name>A0A4R0RL56_9APHY</name>
<feature type="region of interest" description="Disordered" evidence="1">
    <location>
        <begin position="1"/>
        <end position="31"/>
    </location>
</feature>
<organism evidence="2 3">
    <name type="scientific">Steccherinum ochraceum</name>
    <dbReference type="NCBI Taxonomy" id="92696"/>
    <lineage>
        <taxon>Eukaryota</taxon>
        <taxon>Fungi</taxon>
        <taxon>Dikarya</taxon>
        <taxon>Basidiomycota</taxon>
        <taxon>Agaricomycotina</taxon>
        <taxon>Agaricomycetes</taxon>
        <taxon>Polyporales</taxon>
        <taxon>Steccherinaceae</taxon>
        <taxon>Steccherinum</taxon>
    </lineage>
</organism>
<gene>
    <name evidence="2" type="ORF">EIP91_001049</name>
</gene>
<feature type="compositionally biased region" description="Low complexity" evidence="1">
    <location>
        <begin position="74"/>
        <end position="83"/>
    </location>
</feature>
<protein>
    <submittedName>
        <fullName evidence="2">Uncharacterized protein</fullName>
    </submittedName>
</protein>